<dbReference type="GeneID" id="27665590"/>
<dbReference type="OrthoDB" id="191315at2759"/>
<dbReference type="CDD" id="cd00408">
    <property type="entry name" value="DHDPS-like"/>
    <property type="match status" value="1"/>
</dbReference>
<dbReference type="PANTHER" id="PTHR12128">
    <property type="entry name" value="DIHYDRODIPICOLINATE SYNTHASE"/>
    <property type="match status" value="1"/>
</dbReference>
<dbReference type="Pfam" id="PF00701">
    <property type="entry name" value="DHDPS"/>
    <property type="match status" value="1"/>
</dbReference>
<dbReference type="Gene3D" id="3.20.20.70">
    <property type="entry name" value="Aldolase class I"/>
    <property type="match status" value="1"/>
</dbReference>
<protein>
    <recommendedName>
        <fullName evidence="4">Dihydrodipicolinate synthetase family protein</fullName>
    </recommendedName>
</protein>
<organism evidence="2 3">
    <name type="scientific">Sporothrix schenckii 1099-18</name>
    <dbReference type="NCBI Taxonomy" id="1397361"/>
    <lineage>
        <taxon>Eukaryota</taxon>
        <taxon>Fungi</taxon>
        <taxon>Dikarya</taxon>
        <taxon>Ascomycota</taxon>
        <taxon>Pezizomycotina</taxon>
        <taxon>Sordariomycetes</taxon>
        <taxon>Sordariomycetidae</taxon>
        <taxon>Ophiostomatales</taxon>
        <taxon>Ophiostomataceae</taxon>
        <taxon>Sporothrix</taxon>
    </lineage>
</organism>
<dbReference type="PRINTS" id="PR00146">
    <property type="entry name" value="DHPICSNTHASE"/>
</dbReference>
<dbReference type="GO" id="GO:0008840">
    <property type="term" value="F:4-hydroxy-tetrahydrodipicolinate synthase activity"/>
    <property type="evidence" value="ECO:0007669"/>
    <property type="project" value="TreeGrafter"/>
</dbReference>
<dbReference type="VEuPathDB" id="FungiDB:SPSK_03475"/>
<dbReference type="EMBL" id="AXCR01000010">
    <property type="protein sequence ID" value="KJR81954.1"/>
    <property type="molecule type" value="Genomic_DNA"/>
</dbReference>
<accession>A0A0F2LYP6</accession>
<evidence type="ECO:0000313" key="2">
    <source>
        <dbReference type="EMBL" id="KJR81954.1"/>
    </source>
</evidence>
<evidence type="ECO:0000256" key="1">
    <source>
        <dbReference type="ARBA" id="ARBA00023239"/>
    </source>
</evidence>
<dbReference type="InterPro" id="IPR013785">
    <property type="entry name" value="Aldolase_TIM"/>
</dbReference>
<sequence>MSPTSRFSSYPPGIHGPSITFFQDTVQQEVDWETQEKHFEFMIKHLHGIVLTGSSGENATLSIEEKSQMVRKAREVATRLGKPDFPITLGVMAGCTRDILAQIEAGHQNGADFALVLVPAVFHWSMTNDAVLDFFKEVGDRSPLPIIIYNFPNLLSGIDVDPFMLEELGRHPNIYAVKLTCGSVGKATRVAAQFEPSQFTSVSGMSDWLVAALAAGSSGCISGVANIFPNVMMEIYRLYTTGHMQEAVALQKKLVMPELGIATSDVSGMKWLTAWARGYPETSVHCRRPIPRFVDQAKKDRAQGLLKPLLAVEEEYIKKAAQASTSKQTNGN</sequence>
<dbReference type="InterPro" id="IPR002220">
    <property type="entry name" value="DapA-like"/>
</dbReference>
<dbReference type="PANTHER" id="PTHR12128:SF66">
    <property type="entry name" value="4-HYDROXY-2-OXOGLUTARATE ALDOLASE, MITOCHONDRIAL"/>
    <property type="match status" value="1"/>
</dbReference>
<dbReference type="RefSeq" id="XP_016584630.1">
    <property type="nucleotide sequence ID" value="XM_016730313.1"/>
</dbReference>
<evidence type="ECO:0000313" key="3">
    <source>
        <dbReference type="Proteomes" id="UP000033710"/>
    </source>
</evidence>
<dbReference type="SUPFAM" id="SSF51569">
    <property type="entry name" value="Aldolase"/>
    <property type="match status" value="1"/>
</dbReference>
<keyword evidence="1" id="KW-0456">Lyase</keyword>
<proteinExistence type="predicted"/>
<dbReference type="AlphaFoldDB" id="A0A0F2LYP6"/>
<name>A0A0F2LYP6_SPOSC</name>
<dbReference type="SMART" id="SM01130">
    <property type="entry name" value="DHDPS"/>
    <property type="match status" value="1"/>
</dbReference>
<gene>
    <name evidence="2" type="ORF">SPSK_03475</name>
</gene>
<reference evidence="2 3" key="1">
    <citation type="journal article" date="2014" name="BMC Genomics">
        <title>Comparative genomics of the major fungal agents of human and animal Sporotrichosis: Sporothrix schenckii and Sporothrix brasiliensis.</title>
        <authorList>
            <person name="Teixeira M.M."/>
            <person name="de Almeida L.G."/>
            <person name="Kubitschek-Barreira P."/>
            <person name="Alves F.L."/>
            <person name="Kioshima E.S."/>
            <person name="Abadio A.K."/>
            <person name="Fernandes L."/>
            <person name="Derengowski L.S."/>
            <person name="Ferreira K.S."/>
            <person name="Souza R.C."/>
            <person name="Ruiz J.C."/>
            <person name="de Andrade N.C."/>
            <person name="Paes H.C."/>
            <person name="Nicola A.M."/>
            <person name="Albuquerque P."/>
            <person name="Gerber A.L."/>
            <person name="Martins V.P."/>
            <person name="Peconick L.D."/>
            <person name="Neto A.V."/>
            <person name="Chaucanez C.B."/>
            <person name="Silva P.A."/>
            <person name="Cunha O.L."/>
            <person name="de Oliveira F.F."/>
            <person name="dos Santos T.C."/>
            <person name="Barros A.L."/>
            <person name="Soares M.A."/>
            <person name="de Oliveira L.M."/>
            <person name="Marini M.M."/>
            <person name="Villalobos-Duno H."/>
            <person name="Cunha M.M."/>
            <person name="de Hoog S."/>
            <person name="da Silveira J.F."/>
            <person name="Henrissat B."/>
            <person name="Nino-Vega G.A."/>
            <person name="Cisalpino P.S."/>
            <person name="Mora-Montes H.M."/>
            <person name="Almeida S.R."/>
            <person name="Stajich J.E."/>
            <person name="Lopes-Bezerra L.M."/>
            <person name="Vasconcelos A.T."/>
            <person name="Felipe M.S."/>
        </authorList>
    </citation>
    <scope>NUCLEOTIDE SEQUENCE [LARGE SCALE GENOMIC DNA]</scope>
    <source>
        <strain evidence="2 3">1099-18</strain>
    </source>
</reference>
<reference evidence="2 3" key="2">
    <citation type="journal article" date="2015" name="Eukaryot. Cell">
        <title>Asexual propagation of a virulent clone complex in a human and feline outbreak of sporotrichosis.</title>
        <authorList>
            <person name="Teixeira Mde M."/>
            <person name="Rodrigues A.M."/>
            <person name="Tsui C.K."/>
            <person name="de Almeida L.G."/>
            <person name="Van Diepeningen A.D."/>
            <person name="van den Ende B.G."/>
            <person name="Fernandes G.F."/>
            <person name="Kano R."/>
            <person name="Hamelin R.C."/>
            <person name="Lopes-Bezerra L.M."/>
            <person name="Vasconcelos A.T."/>
            <person name="de Hoog S."/>
            <person name="de Camargo Z.P."/>
            <person name="Felipe M.S."/>
        </authorList>
    </citation>
    <scope>NUCLEOTIDE SEQUENCE [LARGE SCALE GENOMIC DNA]</scope>
    <source>
        <strain evidence="2 3">1099-18</strain>
    </source>
</reference>
<comment type="caution">
    <text evidence="2">The sequence shown here is derived from an EMBL/GenBank/DDBJ whole genome shotgun (WGS) entry which is preliminary data.</text>
</comment>
<dbReference type="KEGG" id="ssck:SPSK_03475"/>
<dbReference type="Proteomes" id="UP000033710">
    <property type="component" value="Unassembled WGS sequence"/>
</dbReference>
<evidence type="ECO:0008006" key="4">
    <source>
        <dbReference type="Google" id="ProtNLM"/>
    </source>
</evidence>